<dbReference type="InterPro" id="IPR021309">
    <property type="entry name" value="YgaP-like_TM"/>
</dbReference>
<dbReference type="EMBL" id="SWLG01000034">
    <property type="protein sequence ID" value="TLS34977.1"/>
    <property type="molecule type" value="Genomic_DNA"/>
</dbReference>
<accession>A0A5R9EV93</accession>
<dbReference type="Proteomes" id="UP000308230">
    <property type="component" value="Unassembled WGS sequence"/>
</dbReference>
<dbReference type="Pfam" id="PF11127">
    <property type="entry name" value="YgaP-like_TM"/>
    <property type="match status" value="1"/>
</dbReference>
<proteinExistence type="predicted"/>
<comment type="caution">
    <text evidence="2">The sequence shown here is derived from an EMBL/GenBank/DDBJ whole genome shotgun (WGS) entry which is preliminary data.</text>
</comment>
<evidence type="ECO:0000313" key="2">
    <source>
        <dbReference type="EMBL" id="TLS34977.1"/>
    </source>
</evidence>
<keyword evidence="3" id="KW-1185">Reference proteome</keyword>
<feature type="domain" description="Inner membrane protein YgaP-like transmembrane" evidence="1">
    <location>
        <begin position="1"/>
        <end position="63"/>
    </location>
</feature>
<dbReference type="RefSeq" id="WP_138129639.1">
    <property type="nucleotide sequence ID" value="NZ_SWLG01000034.1"/>
</dbReference>
<dbReference type="AlphaFoldDB" id="A0A5R9EV93"/>
<evidence type="ECO:0000259" key="1">
    <source>
        <dbReference type="Pfam" id="PF11127"/>
    </source>
</evidence>
<organism evidence="2 3">
    <name type="scientific">Exobacillus caeni</name>
    <dbReference type="NCBI Taxonomy" id="2574798"/>
    <lineage>
        <taxon>Bacteria</taxon>
        <taxon>Bacillati</taxon>
        <taxon>Bacillota</taxon>
        <taxon>Bacilli</taxon>
        <taxon>Bacillales</taxon>
        <taxon>Guptibacillaceae</taxon>
        <taxon>Exobacillus</taxon>
    </lineage>
</organism>
<protein>
    <submittedName>
        <fullName evidence="2">DUF2892 domain-containing protein</fullName>
    </submittedName>
</protein>
<sequence length="82" mass="9184">MKPNIGLMNAFCRMTAGFTMMSWATAKLVNRPYKQSYLMVALLGAMKVAEGHTRYCPVTDLLTPNEKLDDDQTTLEKVINPS</sequence>
<name>A0A5R9EV93_9BACL</name>
<gene>
    <name evidence="2" type="ORF">FCL54_22985</name>
</gene>
<dbReference type="OrthoDB" id="5405951at2"/>
<evidence type="ECO:0000313" key="3">
    <source>
        <dbReference type="Proteomes" id="UP000308230"/>
    </source>
</evidence>
<reference evidence="2 3" key="1">
    <citation type="submission" date="2019-04" db="EMBL/GenBank/DDBJ databases">
        <title>Bacillus caeni sp. nov., a bacterium isolated from mangrove sediment.</title>
        <authorList>
            <person name="Huang H."/>
            <person name="Mo K."/>
            <person name="Hu Y."/>
        </authorList>
    </citation>
    <scope>NUCLEOTIDE SEQUENCE [LARGE SCALE GENOMIC DNA]</scope>
    <source>
        <strain evidence="2 3">HB172195</strain>
    </source>
</reference>